<dbReference type="InterPro" id="IPR003594">
    <property type="entry name" value="HATPase_dom"/>
</dbReference>
<dbReference type="PROSITE" id="PS50112">
    <property type="entry name" value="PAS"/>
    <property type="match status" value="3"/>
</dbReference>
<dbReference type="Pfam" id="PF00072">
    <property type="entry name" value="Response_reg"/>
    <property type="match status" value="1"/>
</dbReference>
<dbReference type="Pfam" id="PF00989">
    <property type="entry name" value="PAS"/>
    <property type="match status" value="1"/>
</dbReference>
<accession>A0A7V4WWH0</accession>
<dbReference type="Gene3D" id="3.40.50.2300">
    <property type="match status" value="1"/>
</dbReference>
<dbReference type="InterPro" id="IPR005467">
    <property type="entry name" value="His_kinase_dom"/>
</dbReference>
<protein>
    <recommendedName>
        <fullName evidence="2">histidine kinase</fullName>
        <ecNumber evidence="2">2.7.13.3</ecNumber>
    </recommendedName>
</protein>
<evidence type="ECO:0000313" key="14">
    <source>
        <dbReference type="EMBL" id="HGY56943.1"/>
    </source>
</evidence>
<evidence type="ECO:0000256" key="6">
    <source>
        <dbReference type="ARBA" id="ARBA00022777"/>
    </source>
</evidence>
<name>A0A7V4WWH0_CALAY</name>
<evidence type="ECO:0000256" key="3">
    <source>
        <dbReference type="ARBA" id="ARBA00022553"/>
    </source>
</evidence>
<dbReference type="CDD" id="cd00156">
    <property type="entry name" value="REC"/>
    <property type="match status" value="1"/>
</dbReference>
<dbReference type="PROSITE" id="PS50109">
    <property type="entry name" value="HIS_KIN"/>
    <property type="match status" value="1"/>
</dbReference>
<evidence type="ECO:0000256" key="8">
    <source>
        <dbReference type="ARBA" id="ARBA00023012"/>
    </source>
</evidence>
<dbReference type="Pfam" id="PF02518">
    <property type="entry name" value="HATPase_c"/>
    <property type="match status" value="1"/>
</dbReference>
<dbReference type="SMART" id="SM00387">
    <property type="entry name" value="HATPase_c"/>
    <property type="match status" value="1"/>
</dbReference>
<keyword evidence="8" id="KW-0902">Two-component regulatory system</keyword>
<dbReference type="SMART" id="SM00448">
    <property type="entry name" value="REC"/>
    <property type="match status" value="1"/>
</dbReference>
<dbReference type="PROSITE" id="PS50110">
    <property type="entry name" value="RESPONSE_REGULATORY"/>
    <property type="match status" value="1"/>
</dbReference>
<keyword evidence="6" id="KW-0418">Kinase</keyword>
<feature type="domain" description="PAS" evidence="12">
    <location>
        <begin position="425"/>
        <end position="471"/>
    </location>
</feature>
<evidence type="ECO:0000256" key="1">
    <source>
        <dbReference type="ARBA" id="ARBA00000085"/>
    </source>
</evidence>
<dbReference type="InterPro" id="IPR001610">
    <property type="entry name" value="PAC"/>
</dbReference>
<dbReference type="InterPro" id="IPR000700">
    <property type="entry name" value="PAS-assoc_C"/>
</dbReference>
<feature type="modified residue" description="4-aspartylphosphate" evidence="9">
    <location>
        <position position="57"/>
    </location>
</feature>
<dbReference type="Pfam" id="PF13426">
    <property type="entry name" value="PAS_9"/>
    <property type="match status" value="1"/>
</dbReference>
<dbReference type="PANTHER" id="PTHR43065">
    <property type="entry name" value="SENSOR HISTIDINE KINASE"/>
    <property type="match status" value="1"/>
</dbReference>
<dbReference type="SUPFAM" id="SSF55785">
    <property type="entry name" value="PYP-like sensor domain (PAS domain)"/>
    <property type="match status" value="3"/>
</dbReference>
<dbReference type="GO" id="GO:0004673">
    <property type="term" value="F:protein histidine kinase activity"/>
    <property type="evidence" value="ECO:0007669"/>
    <property type="project" value="UniProtKB-EC"/>
</dbReference>
<dbReference type="GO" id="GO:0000160">
    <property type="term" value="P:phosphorelay signal transduction system"/>
    <property type="evidence" value="ECO:0007669"/>
    <property type="project" value="UniProtKB-KW"/>
</dbReference>
<organism evidence="14">
    <name type="scientific">Caldithrix abyssi</name>
    <dbReference type="NCBI Taxonomy" id="187145"/>
    <lineage>
        <taxon>Bacteria</taxon>
        <taxon>Pseudomonadati</taxon>
        <taxon>Calditrichota</taxon>
        <taxon>Calditrichia</taxon>
        <taxon>Calditrichales</taxon>
        <taxon>Calditrichaceae</taxon>
        <taxon>Caldithrix</taxon>
    </lineage>
</organism>
<evidence type="ECO:0000256" key="4">
    <source>
        <dbReference type="ARBA" id="ARBA00022679"/>
    </source>
</evidence>
<dbReference type="Proteomes" id="UP000885779">
    <property type="component" value="Unassembled WGS sequence"/>
</dbReference>
<dbReference type="SUPFAM" id="SSF55781">
    <property type="entry name" value="GAF domain-like"/>
    <property type="match status" value="1"/>
</dbReference>
<dbReference type="Gene3D" id="3.30.565.10">
    <property type="entry name" value="Histidine kinase-like ATPase, C-terminal domain"/>
    <property type="match status" value="1"/>
</dbReference>
<dbReference type="InterPro" id="IPR003018">
    <property type="entry name" value="GAF"/>
</dbReference>
<dbReference type="InterPro" id="IPR013767">
    <property type="entry name" value="PAS_fold"/>
</dbReference>
<dbReference type="PRINTS" id="PR00344">
    <property type="entry name" value="BCTRLSENSOR"/>
</dbReference>
<dbReference type="GO" id="GO:0006355">
    <property type="term" value="P:regulation of DNA-templated transcription"/>
    <property type="evidence" value="ECO:0007669"/>
    <property type="project" value="InterPro"/>
</dbReference>
<dbReference type="Gene3D" id="1.10.287.130">
    <property type="match status" value="1"/>
</dbReference>
<dbReference type="InterPro" id="IPR001789">
    <property type="entry name" value="Sig_transdc_resp-reg_receiver"/>
</dbReference>
<keyword evidence="7" id="KW-0067">ATP-binding</keyword>
<dbReference type="Gene3D" id="3.30.450.20">
    <property type="entry name" value="PAS domain"/>
    <property type="match status" value="3"/>
</dbReference>
<dbReference type="PROSITE" id="PS50113">
    <property type="entry name" value="PAC"/>
    <property type="match status" value="2"/>
</dbReference>
<dbReference type="InterPro" id="IPR029016">
    <property type="entry name" value="GAF-like_dom_sf"/>
</dbReference>
<evidence type="ECO:0000259" key="13">
    <source>
        <dbReference type="PROSITE" id="PS50113"/>
    </source>
</evidence>
<dbReference type="SMART" id="SM00065">
    <property type="entry name" value="GAF"/>
    <property type="match status" value="1"/>
</dbReference>
<dbReference type="InterPro" id="IPR036890">
    <property type="entry name" value="HATPase_C_sf"/>
</dbReference>
<evidence type="ECO:0000256" key="2">
    <source>
        <dbReference type="ARBA" id="ARBA00012438"/>
    </source>
</evidence>
<feature type="domain" description="Response regulatory" evidence="11">
    <location>
        <begin position="6"/>
        <end position="122"/>
    </location>
</feature>
<dbReference type="CDD" id="cd00130">
    <property type="entry name" value="PAS"/>
    <property type="match status" value="3"/>
</dbReference>
<dbReference type="Pfam" id="PF08447">
    <property type="entry name" value="PAS_3"/>
    <property type="match status" value="1"/>
</dbReference>
<dbReference type="AlphaFoldDB" id="A0A7V4WWH0"/>
<evidence type="ECO:0000259" key="10">
    <source>
        <dbReference type="PROSITE" id="PS50109"/>
    </source>
</evidence>
<keyword evidence="4" id="KW-0808">Transferase</keyword>
<dbReference type="SMART" id="SM00086">
    <property type="entry name" value="PAC"/>
    <property type="match status" value="2"/>
</dbReference>
<dbReference type="Gene3D" id="3.30.450.40">
    <property type="match status" value="1"/>
</dbReference>
<sequence length="946" mass="108652">MKQRLKILYLEDEEIIINIVRSLLQSEGISPQITMVQTKEEYLSALQNNKFDFVLADYALPDFNGLEALKLLRKKDKHLPFILFSGSIGEEKALESLRLGATDYVLKQNIKTLLPAIRKAVDEYNAKKKSEKKLQTLSENETKFRLLAEYAGDWEYLYHPKNGYMYVSPACERVTGYTPKDFKADRDLFLKLVAPEYVDKIRNHFQMETGQEELPTPIEFPIHTRDGKKIWIEHHCTPVYDSRGEFIGRRANNRDISQRKQFELTQQFMLRVSTAALQKNDELAFYQTLVNELNHLIDTSNFYIGIYNKKTETLSFPFMRDEKDHFTDVPIMDTISRFVITEKKSVLLRGEQVNAFIKEKGIRPTGAPAKCWLGVPLLIDKEVIGLITVQNYSDPEAYNESDKYLLEFVANEIAALIKRQEMEKRIYQLSRSVEQSPVSTVITDLEGTIQYVNPRFCQLTGYSYEEAIGQNPRILKSGETPKEKYKELWETITRGEVWKGRFHNRRKNGQLFWEDATIGPIKDNKGRITNFVAVKEDITDLVKKEKELQRLHRYNELLNDSFPAALIVMDQDEKIIRWNQKAEELFGMSWEEVKNNHLIQLPLTWSWDQISMGIYDCRVDKKTVHLKDIPYEKEKDVHGFLDIVIKFLKNEEEQIEGFFIVCEDVTRQKIIENQQVQAQKLESIGQLAAGIAHEINTPAQYVSDNIHFLEDAFGDIMKLITVFEEMGQNAIENAELANLIQKAVKIAEEIDLEFLSDEIPAALTQSMEGITKVSKIVRAMKEFSHPGTKSKTLINLNRAIENTATVCRNEWKYVAELETDFDTSLSEVPCYHDEFNQVILNMIINAAHAIGKESVNEQKKGQIRIVTRKEDGQAVVCISDNGSGIPQNIIDKIFDPFFTTKEVGKGTGQGLAIAHDVIVNKHGGTIDVESEPGKGTTFTLRIPLEE</sequence>
<dbReference type="NCBIfam" id="TIGR00229">
    <property type="entry name" value="sensory_box"/>
    <property type="match status" value="3"/>
</dbReference>
<dbReference type="Pfam" id="PF13185">
    <property type="entry name" value="GAF_2"/>
    <property type="match status" value="1"/>
</dbReference>
<evidence type="ECO:0000259" key="11">
    <source>
        <dbReference type="PROSITE" id="PS50110"/>
    </source>
</evidence>
<feature type="domain" description="Histidine kinase" evidence="10">
    <location>
        <begin position="690"/>
        <end position="946"/>
    </location>
</feature>
<reference evidence="14" key="1">
    <citation type="journal article" date="2020" name="mSystems">
        <title>Genome- and Community-Level Interaction Insights into Carbon Utilization and Element Cycling Functions of Hydrothermarchaeota in Hydrothermal Sediment.</title>
        <authorList>
            <person name="Zhou Z."/>
            <person name="Liu Y."/>
            <person name="Xu W."/>
            <person name="Pan J."/>
            <person name="Luo Z.H."/>
            <person name="Li M."/>
        </authorList>
    </citation>
    <scope>NUCLEOTIDE SEQUENCE [LARGE SCALE GENOMIC DNA]</scope>
    <source>
        <strain evidence="14">HyVt-577</strain>
    </source>
</reference>
<dbReference type="SMART" id="SM00091">
    <property type="entry name" value="PAS"/>
    <property type="match status" value="3"/>
</dbReference>
<dbReference type="SUPFAM" id="SSF52172">
    <property type="entry name" value="CheY-like"/>
    <property type="match status" value="1"/>
</dbReference>
<evidence type="ECO:0000259" key="12">
    <source>
        <dbReference type="PROSITE" id="PS50112"/>
    </source>
</evidence>
<dbReference type="InterPro" id="IPR000014">
    <property type="entry name" value="PAS"/>
</dbReference>
<feature type="domain" description="PAC" evidence="13">
    <location>
        <begin position="496"/>
        <end position="550"/>
    </location>
</feature>
<evidence type="ECO:0000256" key="5">
    <source>
        <dbReference type="ARBA" id="ARBA00022741"/>
    </source>
</evidence>
<feature type="domain" description="PAS" evidence="12">
    <location>
        <begin position="550"/>
        <end position="599"/>
    </location>
</feature>
<proteinExistence type="predicted"/>
<dbReference type="InterPro" id="IPR011006">
    <property type="entry name" value="CheY-like_superfamily"/>
</dbReference>
<evidence type="ECO:0000256" key="7">
    <source>
        <dbReference type="ARBA" id="ARBA00022840"/>
    </source>
</evidence>
<feature type="domain" description="PAC" evidence="13">
    <location>
        <begin position="216"/>
        <end position="268"/>
    </location>
</feature>
<keyword evidence="5" id="KW-0547">Nucleotide-binding</keyword>
<dbReference type="InterPro" id="IPR013655">
    <property type="entry name" value="PAS_fold_3"/>
</dbReference>
<comment type="catalytic activity">
    <reaction evidence="1">
        <text>ATP + protein L-histidine = ADP + protein N-phospho-L-histidine.</text>
        <dbReference type="EC" id="2.7.13.3"/>
    </reaction>
</comment>
<dbReference type="GO" id="GO:0005524">
    <property type="term" value="F:ATP binding"/>
    <property type="evidence" value="ECO:0007669"/>
    <property type="project" value="UniProtKB-KW"/>
</dbReference>
<keyword evidence="3 9" id="KW-0597">Phosphoprotein</keyword>
<dbReference type="InterPro" id="IPR004358">
    <property type="entry name" value="Sig_transdc_His_kin-like_C"/>
</dbReference>
<gene>
    <name evidence="14" type="ORF">ENK44_14640</name>
</gene>
<dbReference type="PANTHER" id="PTHR43065:SF46">
    <property type="entry name" value="C4-DICARBOXYLATE TRANSPORT SENSOR PROTEIN DCTB"/>
    <property type="match status" value="1"/>
</dbReference>
<dbReference type="SUPFAM" id="SSF55874">
    <property type="entry name" value="ATPase domain of HSP90 chaperone/DNA topoisomerase II/histidine kinase"/>
    <property type="match status" value="1"/>
</dbReference>
<dbReference type="InterPro" id="IPR035965">
    <property type="entry name" value="PAS-like_dom_sf"/>
</dbReference>
<comment type="caution">
    <text evidence="14">The sequence shown here is derived from an EMBL/GenBank/DDBJ whole genome shotgun (WGS) entry which is preliminary data.</text>
</comment>
<feature type="domain" description="PAS" evidence="12">
    <location>
        <begin position="140"/>
        <end position="212"/>
    </location>
</feature>
<dbReference type="EMBL" id="DRQG01000140">
    <property type="protein sequence ID" value="HGY56943.1"/>
    <property type="molecule type" value="Genomic_DNA"/>
</dbReference>
<dbReference type="EC" id="2.7.13.3" evidence="2"/>
<evidence type="ECO:0000256" key="9">
    <source>
        <dbReference type="PROSITE-ProRule" id="PRU00169"/>
    </source>
</evidence>